<dbReference type="EMBL" id="KZ502814">
    <property type="protein sequence ID" value="PKU72585.1"/>
    <property type="molecule type" value="Genomic_DNA"/>
</dbReference>
<gene>
    <name evidence="1" type="primary">FRS5</name>
    <name evidence="1" type="ORF">MA16_Dca010155</name>
</gene>
<dbReference type="AlphaFoldDB" id="A0A2I0WAA1"/>
<reference evidence="1 2" key="2">
    <citation type="journal article" date="2017" name="Nature">
        <title>The Apostasia genome and the evolution of orchids.</title>
        <authorList>
            <person name="Zhang G.Q."/>
            <person name="Liu K.W."/>
            <person name="Li Z."/>
            <person name="Lohaus R."/>
            <person name="Hsiao Y.Y."/>
            <person name="Niu S.C."/>
            <person name="Wang J.Y."/>
            <person name="Lin Y.C."/>
            <person name="Xu Q."/>
            <person name="Chen L.J."/>
            <person name="Yoshida K."/>
            <person name="Fujiwara S."/>
            <person name="Wang Z.W."/>
            <person name="Zhang Y.Q."/>
            <person name="Mitsuda N."/>
            <person name="Wang M."/>
            <person name="Liu G.H."/>
            <person name="Pecoraro L."/>
            <person name="Huang H.X."/>
            <person name="Xiao X.J."/>
            <person name="Lin M."/>
            <person name="Wu X.Y."/>
            <person name="Wu W.L."/>
            <person name="Chen Y.Y."/>
            <person name="Chang S.B."/>
            <person name="Sakamoto S."/>
            <person name="Ohme-Takagi M."/>
            <person name="Yagi M."/>
            <person name="Zeng S.J."/>
            <person name="Shen C.Y."/>
            <person name="Yeh C.M."/>
            <person name="Luo Y.B."/>
            <person name="Tsai W.C."/>
            <person name="Van de Peer Y."/>
            <person name="Liu Z.J."/>
        </authorList>
    </citation>
    <scope>NUCLEOTIDE SEQUENCE [LARGE SCALE GENOMIC DNA]</scope>
    <source>
        <tissue evidence="1">The whole plant</tissue>
    </source>
</reference>
<dbReference type="Proteomes" id="UP000233837">
    <property type="component" value="Unassembled WGS sequence"/>
</dbReference>
<name>A0A2I0WAA1_9ASPA</name>
<dbReference type="PANTHER" id="PTHR47718">
    <property type="entry name" value="OS01G0519700 PROTEIN"/>
    <property type="match status" value="1"/>
</dbReference>
<keyword evidence="2" id="KW-1185">Reference proteome</keyword>
<protein>
    <submittedName>
        <fullName evidence="1">Protein FAR1-RELATED SEQUENCE 5</fullName>
    </submittedName>
</protein>
<evidence type="ECO:0000313" key="2">
    <source>
        <dbReference type="Proteomes" id="UP000233837"/>
    </source>
</evidence>
<sequence>MVRFTVSEDGIWTVKFSVESHNHELAKLGDQHLLRSSRHITEENASVLKSMCEAGIRITYAFSYLSDEVGGVANLGFTKRDVYNYIQKEKIAKIESGDTDSLIELFKNRAAEDHLFAWDVQTDEEDRLVIFFWVDGLGRIDYDSFGDVIIFYTSYRLNKYNLGCATIIGVNNH</sequence>
<reference evidence="1 2" key="1">
    <citation type="journal article" date="2016" name="Sci. Rep.">
        <title>The Dendrobium catenatum Lindl. genome sequence provides insights into polysaccharide synthase, floral development and adaptive evolution.</title>
        <authorList>
            <person name="Zhang G.Q."/>
            <person name="Xu Q."/>
            <person name="Bian C."/>
            <person name="Tsai W.C."/>
            <person name="Yeh C.M."/>
            <person name="Liu K.W."/>
            <person name="Yoshida K."/>
            <person name="Zhang L.S."/>
            <person name="Chang S.B."/>
            <person name="Chen F."/>
            <person name="Shi Y."/>
            <person name="Su Y.Y."/>
            <person name="Zhang Y.Q."/>
            <person name="Chen L.J."/>
            <person name="Yin Y."/>
            <person name="Lin M."/>
            <person name="Huang H."/>
            <person name="Deng H."/>
            <person name="Wang Z.W."/>
            <person name="Zhu S.L."/>
            <person name="Zhao X."/>
            <person name="Deng C."/>
            <person name="Niu S.C."/>
            <person name="Huang J."/>
            <person name="Wang M."/>
            <person name="Liu G.H."/>
            <person name="Yang H.J."/>
            <person name="Xiao X.J."/>
            <person name="Hsiao Y.Y."/>
            <person name="Wu W.L."/>
            <person name="Chen Y.Y."/>
            <person name="Mitsuda N."/>
            <person name="Ohme-Takagi M."/>
            <person name="Luo Y.B."/>
            <person name="Van de Peer Y."/>
            <person name="Liu Z.J."/>
        </authorList>
    </citation>
    <scope>NUCLEOTIDE SEQUENCE [LARGE SCALE GENOMIC DNA]</scope>
    <source>
        <tissue evidence="1">The whole plant</tissue>
    </source>
</reference>
<proteinExistence type="predicted"/>
<dbReference type="PANTHER" id="PTHR47718:SF17">
    <property type="entry name" value="PROTEIN FAR1-RELATED SEQUENCE 5-LIKE"/>
    <property type="match status" value="1"/>
</dbReference>
<organism evidence="1 2">
    <name type="scientific">Dendrobium catenatum</name>
    <dbReference type="NCBI Taxonomy" id="906689"/>
    <lineage>
        <taxon>Eukaryota</taxon>
        <taxon>Viridiplantae</taxon>
        <taxon>Streptophyta</taxon>
        <taxon>Embryophyta</taxon>
        <taxon>Tracheophyta</taxon>
        <taxon>Spermatophyta</taxon>
        <taxon>Magnoliopsida</taxon>
        <taxon>Liliopsida</taxon>
        <taxon>Asparagales</taxon>
        <taxon>Orchidaceae</taxon>
        <taxon>Epidendroideae</taxon>
        <taxon>Malaxideae</taxon>
        <taxon>Dendrobiinae</taxon>
        <taxon>Dendrobium</taxon>
    </lineage>
</organism>
<accession>A0A2I0WAA1</accession>
<evidence type="ECO:0000313" key="1">
    <source>
        <dbReference type="EMBL" id="PKU72585.1"/>
    </source>
</evidence>